<evidence type="ECO:0000256" key="2">
    <source>
        <dbReference type="ARBA" id="ARBA00022857"/>
    </source>
</evidence>
<evidence type="ECO:0000256" key="6">
    <source>
        <dbReference type="SAM" id="Phobius"/>
    </source>
</evidence>
<dbReference type="InterPro" id="IPR036291">
    <property type="entry name" value="NAD(P)-bd_dom_sf"/>
</dbReference>
<dbReference type="PANTHER" id="PTHR44889:SF1">
    <property type="entry name" value="INACTIVE HYDROXYSTEROID DEHYDROGENASE-LIKE PROTEIN 1"/>
    <property type="match status" value="1"/>
</dbReference>
<dbReference type="PIRSF" id="PIRSF000126">
    <property type="entry name" value="11-beta-HSD1"/>
    <property type="match status" value="1"/>
</dbReference>
<evidence type="ECO:0000313" key="8">
    <source>
        <dbReference type="Proteomes" id="UP001307889"/>
    </source>
</evidence>
<dbReference type="PROSITE" id="PS00061">
    <property type="entry name" value="ADH_SHORT"/>
    <property type="match status" value="1"/>
</dbReference>
<keyword evidence="6" id="KW-1133">Transmembrane helix</keyword>
<dbReference type="EMBL" id="AP028910">
    <property type="protein sequence ID" value="BES90019.1"/>
    <property type="molecule type" value="Genomic_DNA"/>
</dbReference>
<keyword evidence="6" id="KW-0472">Membrane</keyword>
<comment type="similarity">
    <text evidence="5">Belongs to the short-chain dehydrogenases/reductases (SDR) family. 17-beta-HSD 3 subfamily.</text>
</comment>
<dbReference type="SUPFAM" id="SSF51735">
    <property type="entry name" value="NAD(P)-binding Rossmann-fold domains"/>
    <property type="match status" value="1"/>
</dbReference>
<evidence type="ECO:0000256" key="5">
    <source>
        <dbReference type="ARBA" id="ARBA00038261"/>
    </source>
</evidence>
<dbReference type="PRINTS" id="PR00081">
    <property type="entry name" value="GDHRDH"/>
</dbReference>
<keyword evidence="2" id="KW-0521">NADP</keyword>
<dbReference type="Pfam" id="PF00106">
    <property type="entry name" value="adh_short"/>
    <property type="match status" value="1"/>
</dbReference>
<accession>A0ABN7AF64</accession>
<dbReference type="InterPro" id="IPR020904">
    <property type="entry name" value="Sc_DH/Rdtase_CS"/>
</dbReference>
<dbReference type="PRINTS" id="PR00080">
    <property type="entry name" value="SDRFAMILY"/>
</dbReference>
<reference evidence="7 8" key="1">
    <citation type="submission" date="2023-09" db="EMBL/GenBank/DDBJ databases">
        <title>Nesidiocoris tenuis whole genome shotgun sequence.</title>
        <authorList>
            <person name="Shibata T."/>
            <person name="Shimoda M."/>
            <person name="Kobayashi T."/>
            <person name="Uehara T."/>
        </authorList>
    </citation>
    <scope>NUCLEOTIDE SEQUENCE [LARGE SCALE GENOMIC DNA]</scope>
    <source>
        <strain evidence="7 8">Japan</strain>
    </source>
</reference>
<dbReference type="Proteomes" id="UP001307889">
    <property type="component" value="Chromosome 2"/>
</dbReference>
<evidence type="ECO:0000313" key="7">
    <source>
        <dbReference type="EMBL" id="BES90019.1"/>
    </source>
</evidence>
<evidence type="ECO:0000256" key="1">
    <source>
        <dbReference type="ARBA" id="ARBA00004173"/>
    </source>
</evidence>
<name>A0ABN7AF64_9HEMI</name>
<sequence>MLPSGIEIFALVGLVTVAYIIANIFWDILLAIQAHLIPRLIRRQVDLSAKYGPWAVVTGCTDGVGKAYAFELAKRKMNLVLISRTEEKLQLLAREIESKHAVKTAVITADFSKGQAIAREIELKLKGMQIGILVNNVGKQYTYPMYVGEVPEQELWDIININVGATTLMTRIVLPQMLLRKKGAVVNVSSSSELQPLPLMTVYAATKAYIRSFSEALRVEYQSEGITVQHLSPFFINTKMNAFSHRLQENSLLVPDAPTYAENAIDTLGRVSHSTGYWAHGLQYFFTMIPPVLVRTYVGAVMNHVFRKDYMHNVKPQMSFL</sequence>
<dbReference type="InterPro" id="IPR052149">
    <property type="entry name" value="17-beta-HSD3-like"/>
</dbReference>
<keyword evidence="3" id="KW-0560">Oxidoreductase</keyword>
<keyword evidence="6" id="KW-0812">Transmembrane</keyword>
<dbReference type="Gene3D" id="3.40.50.720">
    <property type="entry name" value="NAD(P)-binding Rossmann-like Domain"/>
    <property type="match status" value="1"/>
</dbReference>
<keyword evidence="8" id="KW-1185">Reference proteome</keyword>
<dbReference type="InterPro" id="IPR002347">
    <property type="entry name" value="SDR_fam"/>
</dbReference>
<evidence type="ECO:0000256" key="3">
    <source>
        <dbReference type="ARBA" id="ARBA00023002"/>
    </source>
</evidence>
<gene>
    <name evidence="7" type="ORF">NTJ_02826</name>
</gene>
<keyword evidence="4" id="KW-0496">Mitochondrion</keyword>
<dbReference type="CDD" id="cd05356">
    <property type="entry name" value="17beta-HSD1_like_SDR_c"/>
    <property type="match status" value="1"/>
</dbReference>
<proteinExistence type="inferred from homology"/>
<dbReference type="PANTHER" id="PTHR44889">
    <property type="entry name" value="INACTIVE HYDROXYSTEROID DEHYDROGENASE-LIKE PROTEIN 1"/>
    <property type="match status" value="1"/>
</dbReference>
<organism evidence="7 8">
    <name type="scientific">Nesidiocoris tenuis</name>
    <dbReference type="NCBI Taxonomy" id="355587"/>
    <lineage>
        <taxon>Eukaryota</taxon>
        <taxon>Metazoa</taxon>
        <taxon>Ecdysozoa</taxon>
        <taxon>Arthropoda</taxon>
        <taxon>Hexapoda</taxon>
        <taxon>Insecta</taxon>
        <taxon>Pterygota</taxon>
        <taxon>Neoptera</taxon>
        <taxon>Paraneoptera</taxon>
        <taxon>Hemiptera</taxon>
        <taxon>Heteroptera</taxon>
        <taxon>Panheteroptera</taxon>
        <taxon>Cimicomorpha</taxon>
        <taxon>Miridae</taxon>
        <taxon>Dicyphina</taxon>
        <taxon>Nesidiocoris</taxon>
    </lineage>
</organism>
<protein>
    <submittedName>
        <fullName evidence="7">Short chain dehydrogenase</fullName>
    </submittedName>
</protein>
<evidence type="ECO:0000256" key="4">
    <source>
        <dbReference type="ARBA" id="ARBA00023128"/>
    </source>
</evidence>
<feature type="transmembrane region" description="Helical" evidence="6">
    <location>
        <begin position="6"/>
        <end position="32"/>
    </location>
</feature>
<comment type="subcellular location">
    <subcellularLocation>
        <location evidence="1">Mitochondrion</location>
    </subcellularLocation>
</comment>